<feature type="domain" description="Ig-like" evidence="14">
    <location>
        <begin position="659"/>
        <end position="748"/>
    </location>
</feature>
<sequence>MYAARLCWYAVLLCMGYHLHTSGACPKSCFCFDLEKDGYSVSCRGPNITAIPRDVPKNVTVFDISFTPITMLRKGDFVDMPKLKELRVWWNVNLTMVEVDTFDNLPTLTSLGLYNNSFTKLPTGLFSNLKALTRFDAHNSKLELIQRGLFTDHPSLEEIQLFFNDITELEEGAFGGMPQLTSVYLPSNRISSLSGPIFEGSRKLKSLDVSGNNIVTLDNHVFMDTPNLQNLYLSANDIESIDVGAFYVLQHLQSLSLDGNRITNIDTNFHNLPKLESISLEGNKISVIRNTTFVGLPALNSLDLSSNVIVEVEDGAFEDLSNLRTLYLQSNQIQEISLAGLSSLGYLSMDSNKLKKFPGNLKSASPLQTLSLGNNPIQEALGPGQFSVLHSLKNLYLNNIGCLQSAGTFDPKALCGSDTLGDVYLSYNGLLSIAPTTFQCTPTITMLYLHHNNLTSIDPSLFHPLTQLWWLDLSYNQLSYVAPDTFLGLDKLISVDLTYNNFTNMAHVAPSVASLPVLLYQSLDGNPFVYLGPESFPTPFKHSTELDISHGHIRVVEEGAFTAESFPNITRLQLDSGNPLHFLPANVVDKLPNLTALILYDDPFHCDCQLKGFATWLRERVNPPFVDVTCASPPSLQGTDLNDVPLANLTCDCQHEEAPSIDTSGSDTSVHEGQIAMLKCKISGCPEAEFFWTTPTGAMLAVESGFPRMEVLGSGTLVVTETREEDTGVYTCTAVNYRGKARKEVALHVVDCCSWFLGGEEFYYSDHDREDPINLRRARRQHARYVRTLRDLGLDVTVLPADESTPDCPFVEDTCVVVGNRALVTRPEGMARRKELNSIETCLRSLGLEVHRIRNMGATLEGGDVVFTGTEFFVGDSTQSNWLGHRILAATFPEYPVHAIPLYPPEFHLKGVACCAAPGVIALAQNSAGRLAWDVIRRKGVSSYQPLWLPDCHAVDCIYVNGTLLHCAQTEGHWNCEVFADKLPDCARVEVPLYELGKVQAALSCCSVLF</sequence>
<comment type="similarity">
    <text evidence="2">Belongs to the DDAH family.</text>
</comment>
<dbReference type="InterPro" id="IPR013783">
    <property type="entry name" value="Ig-like_fold"/>
</dbReference>
<evidence type="ECO:0000256" key="6">
    <source>
        <dbReference type="ARBA" id="ARBA00022737"/>
    </source>
</evidence>
<keyword evidence="10" id="KW-1015">Disulfide bond</keyword>
<evidence type="ECO:0000259" key="14">
    <source>
        <dbReference type="PROSITE" id="PS50835"/>
    </source>
</evidence>
<dbReference type="SMART" id="SM00365">
    <property type="entry name" value="LRR_SD22"/>
    <property type="match status" value="5"/>
</dbReference>
<keyword evidence="4" id="KW-0812">Transmembrane</keyword>
<dbReference type="SMART" id="SM00013">
    <property type="entry name" value="LRRNT"/>
    <property type="match status" value="1"/>
</dbReference>
<evidence type="ECO:0000256" key="4">
    <source>
        <dbReference type="ARBA" id="ARBA00022692"/>
    </source>
</evidence>
<evidence type="ECO:0000256" key="12">
    <source>
        <dbReference type="ARBA" id="ARBA00023319"/>
    </source>
</evidence>
<evidence type="ECO:0000256" key="5">
    <source>
        <dbReference type="ARBA" id="ARBA00022729"/>
    </source>
</evidence>
<keyword evidence="5 13" id="KW-0732">Signal</keyword>
<dbReference type="InterPro" id="IPR007110">
    <property type="entry name" value="Ig-like_dom"/>
</dbReference>
<evidence type="ECO:0000256" key="13">
    <source>
        <dbReference type="SAM" id="SignalP"/>
    </source>
</evidence>
<dbReference type="FunFam" id="2.60.40.10:FF:000076">
    <property type="entry name" value="Leucine-rich repeat and Ig domain-containing 4"/>
    <property type="match status" value="1"/>
</dbReference>
<dbReference type="PROSITE" id="PS50835">
    <property type="entry name" value="IG_LIKE"/>
    <property type="match status" value="1"/>
</dbReference>
<comment type="subcellular location">
    <subcellularLocation>
        <location evidence="1">Membrane</location>
        <topology evidence="1">Single-pass membrane protein</topology>
    </subcellularLocation>
</comment>
<keyword evidence="8" id="KW-1133">Transmembrane helix</keyword>
<dbReference type="FunFam" id="3.80.10.10:FF:000770">
    <property type="entry name" value="Uncharacterized protein"/>
    <property type="match status" value="2"/>
</dbReference>
<evidence type="ECO:0000256" key="3">
    <source>
        <dbReference type="ARBA" id="ARBA00022614"/>
    </source>
</evidence>
<dbReference type="Pfam" id="PF13855">
    <property type="entry name" value="LRR_8"/>
    <property type="match status" value="4"/>
</dbReference>
<dbReference type="InParanoid" id="C3XPC8"/>
<dbReference type="SMART" id="SM00408">
    <property type="entry name" value="IGc2"/>
    <property type="match status" value="1"/>
</dbReference>
<evidence type="ECO:0000256" key="2">
    <source>
        <dbReference type="ARBA" id="ARBA00008532"/>
    </source>
</evidence>
<organism evidence="15">
    <name type="scientific">Branchiostoma floridae</name>
    <name type="common">Florida lancelet</name>
    <name type="synonym">Amphioxus</name>
    <dbReference type="NCBI Taxonomy" id="7739"/>
    <lineage>
        <taxon>Eukaryota</taxon>
        <taxon>Metazoa</taxon>
        <taxon>Chordata</taxon>
        <taxon>Cephalochordata</taxon>
        <taxon>Leptocardii</taxon>
        <taxon>Amphioxiformes</taxon>
        <taxon>Branchiostomatidae</taxon>
        <taxon>Branchiostoma</taxon>
    </lineage>
</organism>
<dbReference type="PROSITE" id="PS51257">
    <property type="entry name" value="PROKAR_LIPOPROTEIN"/>
    <property type="match status" value="1"/>
</dbReference>
<dbReference type="EMBL" id="GG666451">
    <property type="protein sequence ID" value="EEN69799.1"/>
    <property type="molecule type" value="Genomic_DNA"/>
</dbReference>
<evidence type="ECO:0000256" key="8">
    <source>
        <dbReference type="ARBA" id="ARBA00022989"/>
    </source>
</evidence>
<dbReference type="eggNOG" id="KOG0619">
    <property type="taxonomic scope" value="Eukaryota"/>
</dbReference>
<dbReference type="GO" id="GO:0016787">
    <property type="term" value="F:hydrolase activity"/>
    <property type="evidence" value="ECO:0007669"/>
    <property type="project" value="UniProtKB-KW"/>
</dbReference>
<keyword evidence="7" id="KW-0378">Hydrolase</keyword>
<evidence type="ECO:0000256" key="7">
    <source>
        <dbReference type="ARBA" id="ARBA00022801"/>
    </source>
</evidence>
<gene>
    <name evidence="15" type="ORF">BRAFLDRAFT_124171</name>
</gene>
<accession>C3XPC8</accession>
<protein>
    <recommendedName>
        <fullName evidence="14">Ig-like domain-containing protein</fullName>
    </recommendedName>
</protein>
<dbReference type="InterPro" id="IPR003599">
    <property type="entry name" value="Ig_sub"/>
</dbReference>
<evidence type="ECO:0000256" key="11">
    <source>
        <dbReference type="ARBA" id="ARBA00023180"/>
    </source>
</evidence>
<dbReference type="AlphaFoldDB" id="C3XPC8"/>
<dbReference type="FunFam" id="3.75.10.10:FF:000004">
    <property type="entry name" value="N(G),N(G)-dimethylarginine dimethylaminohydrolase 1"/>
    <property type="match status" value="1"/>
</dbReference>
<keyword evidence="9" id="KW-0472">Membrane</keyword>
<dbReference type="PROSITE" id="PS51450">
    <property type="entry name" value="LRR"/>
    <property type="match status" value="6"/>
</dbReference>
<keyword evidence="3" id="KW-0433">Leucine-rich repeat</keyword>
<dbReference type="FunCoup" id="C3XPC8">
    <property type="interactions" value="59"/>
</dbReference>
<evidence type="ECO:0000256" key="9">
    <source>
        <dbReference type="ARBA" id="ARBA00023136"/>
    </source>
</evidence>
<dbReference type="GO" id="GO:0016020">
    <property type="term" value="C:membrane"/>
    <property type="evidence" value="ECO:0007669"/>
    <property type="project" value="UniProtKB-SubCell"/>
</dbReference>
<evidence type="ECO:0000313" key="15">
    <source>
        <dbReference type="EMBL" id="EEN69799.1"/>
    </source>
</evidence>
<feature type="chain" id="PRO_5002934589" description="Ig-like domain-containing protein" evidence="13">
    <location>
        <begin position="25"/>
        <end position="1010"/>
    </location>
</feature>
<dbReference type="InterPro" id="IPR003598">
    <property type="entry name" value="Ig_sub2"/>
</dbReference>
<dbReference type="Gene3D" id="3.75.10.10">
    <property type="entry name" value="L-arginine/glycine Amidinotransferase, Chain A"/>
    <property type="match status" value="1"/>
</dbReference>
<evidence type="ECO:0000256" key="10">
    <source>
        <dbReference type="ARBA" id="ARBA00023157"/>
    </source>
</evidence>
<name>C3XPC8_BRAFL</name>
<dbReference type="InterPro" id="IPR000483">
    <property type="entry name" value="Cys-rich_flank_reg_C"/>
</dbReference>
<feature type="signal peptide" evidence="13">
    <location>
        <begin position="1"/>
        <end position="24"/>
    </location>
</feature>
<dbReference type="InterPro" id="IPR013098">
    <property type="entry name" value="Ig_I-set"/>
</dbReference>
<dbReference type="SUPFAM" id="SSF52058">
    <property type="entry name" value="L domain-like"/>
    <property type="match status" value="2"/>
</dbReference>
<keyword evidence="6" id="KW-0677">Repeat</keyword>
<dbReference type="SMART" id="SM00082">
    <property type="entry name" value="LRRCT"/>
    <property type="match status" value="1"/>
</dbReference>
<dbReference type="SMART" id="SM00409">
    <property type="entry name" value="IG"/>
    <property type="match status" value="1"/>
</dbReference>
<dbReference type="Pfam" id="PF19420">
    <property type="entry name" value="DDAH_eukar"/>
    <property type="match status" value="1"/>
</dbReference>
<dbReference type="PANTHER" id="PTHR24373:SF383">
    <property type="entry name" value="LEUCINE-RICH REPEAT-CONTAINING PROTEIN 15-LIKE"/>
    <property type="match status" value="1"/>
</dbReference>
<proteinExistence type="inferred from homology"/>
<dbReference type="InterPro" id="IPR001611">
    <property type="entry name" value="Leu-rich_rpt"/>
</dbReference>
<keyword evidence="11" id="KW-0325">Glycoprotein</keyword>
<dbReference type="InterPro" id="IPR000372">
    <property type="entry name" value="LRRNT"/>
</dbReference>
<dbReference type="Gene3D" id="2.60.40.10">
    <property type="entry name" value="Immunoglobulins"/>
    <property type="match status" value="1"/>
</dbReference>
<dbReference type="SUPFAM" id="SSF48726">
    <property type="entry name" value="Immunoglobulin"/>
    <property type="match status" value="1"/>
</dbReference>
<keyword evidence="12" id="KW-0393">Immunoglobulin domain</keyword>
<dbReference type="SUPFAM" id="SSF55909">
    <property type="entry name" value="Pentein"/>
    <property type="match status" value="1"/>
</dbReference>
<dbReference type="InterPro" id="IPR032675">
    <property type="entry name" value="LRR_dom_sf"/>
</dbReference>
<dbReference type="InterPro" id="IPR036179">
    <property type="entry name" value="Ig-like_dom_sf"/>
</dbReference>
<dbReference type="PANTHER" id="PTHR24373">
    <property type="entry name" value="SLIT RELATED LEUCINE-RICH REPEAT NEURONAL PROTEIN"/>
    <property type="match status" value="1"/>
</dbReference>
<reference evidence="15" key="1">
    <citation type="journal article" date="2008" name="Nature">
        <title>The amphioxus genome and the evolution of the chordate karyotype.</title>
        <authorList>
            <consortium name="US DOE Joint Genome Institute (JGI-PGF)"/>
            <person name="Putnam N.H."/>
            <person name="Butts T."/>
            <person name="Ferrier D.E.K."/>
            <person name="Furlong R.F."/>
            <person name="Hellsten U."/>
            <person name="Kawashima T."/>
            <person name="Robinson-Rechavi M."/>
            <person name="Shoguchi E."/>
            <person name="Terry A."/>
            <person name="Yu J.-K."/>
            <person name="Benito-Gutierrez E.L."/>
            <person name="Dubchak I."/>
            <person name="Garcia-Fernandez J."/>
            <person name="Gibson-Brown J.J."/>
            <person name="Grigoriev I.V."/>
            <person name="Horton A.C."/>
            <person name="de Jong P.J."/>
            <person name="Jurka J."/>
            <person name="Kapitonov V.V."/>
            <person name="Kohara Y."/>
            <person name="Kuroki Y."/>
            <person name="Lindquist E."/>
            <person name="Lucas S."/>
            <person name="Osoegawa K."/>
            <person name="Pennacchio L.A."/>
            <person name="Salamov A.A."/>
            <person name="Satou Y."/>
            <person name="Sauka-Spengler T."/>
            <person name="Schmutz J."/>
            <person name="Shin-I T."/>
            <person name="Toyoda A."/>
            <person name="Bronner-Fraser M."/>
            <person name="Fujiyama A."/>
            <person name="Holland L.Z."/>
            <person name="Holland P.W.H."/>
            <person name="Satoh N."/>
            <person name="Rokhsar D.S."/>
        </authorList>
    </citation>
    <scope>NUCLEOTIDE SEQUENCE [LARGE SCALE GENOMIC DNA]</scope>
    <source>
        <strain evidence="15">S238N-H82</strain>
        <tissue evidence="15">Testes</tissue>
    </source>
</reference>
<dbReference type="InterPro" id="IPR003591">
    <property type="entry name" value="Leu-rich_rpt_typical-subtyp"/>
</dbReference>
<dbReference type="InterPro" id="IPR050328">
    <property type="entry name" value="Dev_Immune_Receptor"/>
</dbReference>
<dbReference type="SMART" id="SM00369">
    <property type="entry name" value="LRR_TYP"/>
    <property type="match status" value="15"/>
</dbReference>
<dbReference type="Gene3D" id="3.80.10.10">
    <property type="entry name" value="Ribonuclease Inhibitor"/>
    <property type="match status" value="5"/>
</dbReference>
<evidence type="ECO:0000256" key="1">
    <source>
        <dbReference type="ARBA" id="ARBA00004167"/>
    </source>
</evidence>
<dbReference type="Pfam" id="PF07679">
    <property type="entry name" value="I-set"/>
    <property type="match status" value="1"/>
</dbReference>